<dbReference type="EMBL" id="KN838894">
    <property type="protein sequence ID" value="KIJ92665.1"/>
    <property type="molecule type" value="Genomic_DNA"/>
</dbReference>
<reference evidence="2" key="2">
    <citation type="submission" date="2015-01" db="EMBL/GenBank/DDBJ databases">
        <title>Evolutionary Origins and Diversification of the Mycorrhizal Mutualists.</title>
        <authorList>
            <consortium name="DOE Joint Genome Institute"/>
            <consortium name="Mycorrhizal Genomics Consortium"/>
            <person name="Kohler A."/>
            <person name="Kuo A."/>
            <person name="Nagy L.G."/>
            <person name="Floudas D."/>
            <person name="Copeland A."/>
            <person name="Barry K.W."/>
            <person name="Cichocki N."/>
            <person name="Veneault-Fourrey C."/>
            <person name="LaButti K."/>
            <person name="Lindquist E.A."/>
            <person name="Lipzen A."/>
            <person name="Lundell T."/>
            <person name="Morin E."/>
            <person name="Murat C."/>
            <person name="Riley R."/>
            <person name="Ohm R."/>
            <person name="Sun H."/>
            <person name="Tunlid A."/>
            <person name="Henrissat B."/>
            <person name="Grigoriev I.V."/>
            <person name="Hibbett D.S."/>
            <person name="Martin F."/>
        </authorList>
    </citation>
    <scope>NUCLEOTIDE SEQUENCE [LARGE SCALE GENOMIC DNA]</scope>
    <source>
        <strain evidence="2">LaAM-08-1</strain>
    </source>
</reference>
<organism evidence="1 2">
    <name type="scientific">Laccaria amethystina LaAM-08-1</name>
    <dbReference type="NCBI Taxonomy" id="1095629"/>
    <lineage>
        <taxon>Eukaryota</taxon>
        <taxon>Fungi</taxon>
        <taxon>Dikarya</taxon>
        <taxon>Basidiomycota</taxon>
        <taxon>Agaricomycotina</taxon>
        <taxon>Agaricomycetes</taxon>
        <taxon>Agaricomycetidae</taxon>
        <taxon>Agaricales</taxon>
        <taxon>Agaricineae</taxon>
        <taxon>Hydnangiaceae</taxon>
        <taxon>Laccaria</taxon>
    </lineage>
</organism>
<dbReference type="OrthoDB" id="10602715at2759"/>
<dbReference type="Proteomes" id="UP000054477">
    <property type="component" value="Unassembled WGS sequence"/>
</dbReference>
<dbReference type="AlphaFoldDB" id="A0A0C9WP96"/>
<reference evidence="1 2" key="1">
    <citation type="submission" date="2014-04" db="EMBL/GenBank/DDBJ databases">
        <authorList>
            <consortium name="DOE Joint Genome Institute"/>
            <person name="Kuo A."/>
            <person name="Kohler A."/>
            <person name="Nagy L.G."/>
            <person name="Floudas D."/>
            <person name="Copeland A."/>
            <person name="Barry K.W."/>
            <person name="Cichocki N."/>
            <person name="Veneault-Fourrey C."/>
            <person name="LaButti K."/>
            <person name="Lindquist E.A."/>
            <person name="Lipzen A."/>
            <person name="Lundell T."/>
            <person name="Morin E."/>
            <person name="Murat C."/>
            <person name="Sun H."/>
            <person name="Tunlid A."/>
            <person name="Henrissat B."/>
            <person name="Grigoriev I.V."/>
            <person name="Hibbett D.S."/>
            <person name="Martin F."/>
            <person name="Nordberg H.P."/>
            <person name="Cantor M.N."/>
            <person name="Hua S.X."/>
        </authorList>
    </citation>
    <scope>NUCLEOTIDE SEQUENCE [LARGE SCALE GENOMIC DNA]</scope>
    <source>
        <strain evidence="1 2">LaAM-08-1</strain>
    </source>
</reference>
<keyword evidence="2" id="KW-1185">Reference proteome</keyword>
<dbReference type="HOGENOM" id="CLU_1402646_0_0_1"/>
<protein>
    <submittedName>
        <fullName evidence="1">Uncharacterized protein</fullName>
    </submittedName>
</protein>
<evidence type="ECO:0000313" key="1">
    <source>
        <dbReference type="EMBL" id="KIJ92665.1"/>
    </source>
</evidence>
<proteinExistence type="predicted"/>
<sequence>MPDTQLWKDITNEELSQNDVHSGAAFRRRHRAPSGHSTLQNAIRDTIQDLKSVFVALDSPCQSREWQRRCLLRVNLECSTKIHVHQLSCQPVDRRSSLTPSDSSPPIPSVVSPFLTPHYPFLALDRPLLRRPLLLLSRTARLLNTTPPQRFSLKTPNAVQTIPSITLLSSLDFFGSSGTLSSAIIFLRGLFRRA</sequence>
<name>A0A0C9WP96_9AGAR</name>
<accession>A0A0C9WP96</accession>
<evidence type="ECO:0000313" key="2">
    <source>
        <dbReference type="Proteomes" id="UP000054477"/>
    </source>
</evidence>
<gene>
    <name evidence="1" type="ORF">K443DRAFT_13445</name>
</gene>